<gene>
    <name evidence="1" type="ORF">OS493_039433</name>
</gene>
<dbReference type="OrthoDB" id="26681at2759"/>
<comment type="caution">
    <text evidence="1">The sequence shown here is derived from an EMBL/GenBank/DDBJ whole genome shotgun (WGS) entry which is preliminary data.</text>
</comment>
<organism evidence="1 2">
    <name type="scientific">Desmophyllum pertusum</name>
    <dbReference type="NCBI Taxonomy" id="174260"/>
    <lineage>
        <taxon>Eukaryota</taxon>
        <taxon>Metazoa</taxon>
        <taxon>Cnidaria</taxon>
        <taxon>Anthozoa</taxon>
        <taxon>Hexacorallia</taxon>
        <taxon>Scleractinia</taxon>
        <taxon>Caryophylliina</taxon>
        <taxon>Caryophylliidae</taxon>
        <taxon>Desmophyllum</taxon>
    </lineage>
</organism>
<name>A0A9X0CZZ1_9CNID</name>
<reference evidence="1" key="1">
    <citation type="submission" date="2023-01" db="EMBL/GenBank/DDBJ databases">
        <title>Genome assembly of the deep-sea coral Lophelia pertusa.</title>
        <authorList>
            <person name="Herrera S."/>
            <person name="Cordes E."/>
        </authorList>
    </citation>
    <scope>NUCLEOTIDE SEQUENCE</scope>
    <source>
        <strain evidence="1">USNM1676648</strain>
        <tissue evidence="1">Polyp</tissue>
    </source>
</reference>
<dbReference type="AlphaFoldDB" id="A0A9X0CZZ1"/>
<dbReference type="EMBL" id="MU826066">
    <property type="protein sequence ID" value="KAJ7381716.1"/>
    <property type="molecule type" value="Genomic_DNA"/>
</dbReference>
<evidence type="ECO:0000313" key="1">
    <source>
        <dbReference type="EMBL" id="KAJ7381716.1"/>
    </source>
</evidence>
<sequence>MSDVIVSQNVPEGNRSYWHLRPIGLSAITKFLSDDISEPLIRSLLRLGVSEHDENRGVDVLMHYHVVLAVLELIEDGDLETKLFVSHMLQLQERDRTTNQTLGV</sequence>
<accession>A0A9X0CZZ1</accession>
<protein>
    <submittedName>
        <fullName evidence="1">Uncharacterized protein</fullName>
    </submittedName>
</protein>
<keyword evidence="2" id="KW-1185">Reference proteome</keyword>
<evidence type="ECO:0000313" key="2">
    <source>
        <dbReference type="Proteomes" id="UP001163046"/>
    </source>
</evidence>
<proteinExistence type="predicted"/>
<dbReference type="Proteomes" id="UP001163046">
    <property type="component" value="Unassembled WGS sequence"/>
</dbReference>